<feature type="domain" description="ABC transporter" evidence="14">
    <location>
        <begin position="182"/>
        <end position="424"/>
    </location>
</feature>
<dbReference type="SUPFAM" id="SSF52540">
    <property type="entry name" value="P-loop containing nucleoside triphosphate hydrolases"/>
    <property type="match status" value="2"/>
</dbReference>
<evidence type="ECO:0000256" key="12">
    <source>
        <dbReference type="ARBA" id="ARBA00023125"/>
    </source>
</evidence>
<evidence type="ECO:0000256" key="3">
    <source>
        <dbReference type="ARBA" id="ARBA00022723"/>
    </source>
</evidence>
<evidence type="ECO:0000256" key="8">
    <source>
        <dbReference type="ARBA" id="ARBA00022771"/>
    </source>
</evidence>
<keyword evidence="7" id="KW-0228">DNA excision</keyword>
<evidence type="ECO:0000256" key="5">
    <source>
        <dbReference type="ARBA" id="ARBA00022741"/>
    </source>
</evidence>
<keyword evidence="13" id="KW-0234">DNA repair</keyword>
<keyword evidence="4" id="KW-0677">Repeat</keyword>
<keyword evidence="9" id="KW-0862">Zinc</keyword>
<sequence length="696" mass="77631">FPIGIGSSLNQELLIDNLRSLGFIRILVDGALLDLGDANSKSSADQWEFSSSSEILVLVDRLIIDSTQRDRLADSVSICFKEGLGEATVLVFENEQVSRLYFSESFKCQKHPEVKFLDPTPKLFSFNNSYGCCPNCSGFGATLEYDPDLIIPNPLLSVNEGVVDPWNKPRYYRERKKLESFLLSCDISPDIPWNQISQEIRDSILRGSNEFKGVIPFLKSRERKRYKPYIRIFLRRYQATRVCLVCEGSRIRKEALCIKIADRTIAQVTQLSIRDLERFLRTIRLSEMEAAVAETIMVELLGRVTFLLEVGLGYLSLDRQVRTLSGGESQRIGLANSLGSQLVDTLYVLDEPTVGLHPKDINSLLNLLDKLRDVGNTVLVVEHDSVAIMRADHVLELGPGSGREGGSLVFEGSPHDLCKADSATGKFLSGKTEISIPESRRSAGAAHLSIYGATLHNLKNLDVKIPLEILTVVTGVSGSGKSTLVHDIIYQAVRWDLRKRTEVLDGDFSAIQSIRGAEIIEEIVLVDQSPIGRTPRSNPATYIKVWDEIRKIFALQPLAQKREYTAGHFSFNVSGGRCDECKGAGQVKVEMIFMPDIYVVCDSCRGDRYRSEVLEVKFKDLNVAEVLKLTIDETIQFFSQNKKIGKTLWLLQQVGLGYLRLGQPANTLSGGESQRLKIARELTSTGSGKKGRLYIL</sequence>
<evidence type="ECO:0000256" key="2">
    <source>
        <dbReference type="ARBA" id="ARBA00022490"/>
    </source>
</evidence>
<dbReference type="GO" id="GO:0005524">
    <property type="term" value="F:ATP binding"/>
    <property type="evidence" value="ECO:0007669"/>
    <property type="project" value="UniProtKB-KW"/>
</dbReference>
<evidence type="ECO:0000256" key="9">
    <source>
        <dbReference type="ARBA" id="ARBA00022833"/>
    </source>
</evidence>
<evidence type="ECO:0000313" key="15">
    <source>
        <dbReference type="EMBL" id="SVB14909.1"/>
    </source>
</evidence>
<evidence type="ECO:0000256" key="10">
    <source>
        <dbReference type="ARBA" id="ARBA00022840"/>
    </source>
</evidence>
<evidence type="ECO:0000256" key="4">
    <source>
        <dbReference type="ARBA" id="ARBA00022737"/>
    </source>
</evidence>
<dbReference type="EMBL" id="UINC01030464">
    <property type="protein sequence ID" value="SVB14909.1"/>
    <property type="molecule type" value="Genomic_DNA"/>
</dbReference>
<organism evidence="15">
    <name type="scientific">marine metagenome</name>
    <dbReference type="NCBI Taxonomy" id="408172"/>
    <lineage>
        <taxon>unclassified sequences</taxon>
        <taxon>metagenomes</taxon>
        <taxon>ecological metagenomes</taxon>
    </lineage>
</organism>
<dbReference type="GO" id="GO:0004518">
    <property type="term" value="F:nuclease activity"/>
    <property type="evidence" value="ECO:0007669"/>
    <property type="project" value="UniProtKB-KW"/>
</dbReference>
<dbReference type="InterPro" id="IPR041102">
    <property type="entry name" value="UvrA_inter"/>
</dbReference>
<feature type="non-terminal residue" evidence="15">
    <location>
        <position position="1"/>
    </location>
</feature>
<dbReference type="InterPro" id="IPR003439">
    <property type="entry name" value="ABC_transporter-like_ATP-bd"/>
</dbReference>
<dbReference type="Gene3D" id="3.40.50.300">
    <property type="entry name" value="P-loop containing nucleotide triphosphate hydrolases"/>
    <property type="match status" value="2"/>
</dbReference>
<evidence type="ECO:0000256" key="11">
    <source>
        <dbReference type="ARBA" id="ARBA00022881"/>
    </source>
</evidence>
<comment type="subcellular location">
    <subcellularLocation>
        <location evidence="1">Cytoplasm</location>
    </subcellularLocation>
</comment>
<dbReference type="InterPro" id="IPR017871">
    <property type="entry name" value="ABC_transporter-like_CS"/>
</dbReference>
<proteinExistence type="predicted"/>
<keyword evidence="10" id="KW-0067">ATP-binding</keyword>
<dbReference type="PROSITE" id="PS00211">
    <property type="entry name" value="ABC_TRANSPORTER_1"/>
    <property type="match status" value="1"/>
</dbReference>
<evidence type="ECO:0000256" key="13">
    <source>
        <dbReference type="ARBA" id="ARBA00023204"/>
    </source>
</evidence>
<dbReference type="GO" id="GO:0005737">
    <property type="term" value="C:cytoplasm"/>
    <property type="evidence" value="ECO:0007669"/>
    <property type="project" value="UniProtKB-SubCell"/>
</dbReference>
<dbReference type="PANTHER" id="PTHR43152">
    <property type="entry name" value="UVRABC SYSTEM PROTEIN A"/>
    <property type="match status" value="1"/>
</dbReference>
<dbReference type="Pfam" id="PF17760">
    <property type="entry name" value="UvrA_inter"/>
    <property type="match status" value="1"/>
</dbReference>
<dbReference type="GO" id="GO:0006281">
    <property type="term" value="P:DNA repair"/>
    <property type="evidence" value="ECO:0007669"/>
    <property type="project" value="UniProtKB-KW"/>
</dbReference>
<reference evidence="15" key="1">
    <citation type="submission" date="2018-05" db="EMBL/GenBank/DDBJ databases">
        <authorList>
            <person name="Lanie J.A."/>
            <person name="Ng W.-L."/>
            <person name="Kazmierczak K.M."/>
            <person name="Andrzejewski T.M."/>
            <person name="Davidsen T.M."/>
            <person name="Wayne K.J."/>
            <person name="Tettelin H."/>
            <person name="Glass J.I."/>
            <person name="Rusch D."/>
            <person name="Podicherti R."/>
            <person name="Tsui H.-C.T."/>
            <person name="Winkler M.E."/>
        </authorList>
    </citation>
    <scope>NUCLEOTIDE SEQUENCE</scope>
</reference>
<dbReference type="Gene3D" id="1.10.8.280">
    <property type="entry name" value="ABC transporter ATPase domain-like"/>
    <property type="match status" value="1"/>
</dbReference>
<name>A0A382BMP9_9ZZZZ</name>
<keyword evidence="3" id="KW-0479">Metal-binding</keyword>
<dbReference type="Gene3D" id="1.20.1580.10">
    <property type="entry name" value="ABC transporter ATPase like domain"/>
    <property type="match status" value="2"/>
</dbReference>
<evidence type="ECO:0000256" key="7">
    <source>
        <dbReference type="ARBA" id="ARBA00022769"/>
    </source>
</evidence>
<dbReference type="InterPro" id="IPR041552">
    <property type="entry name" value="UvrA_DNA-bd"/>
</dbReference>
<evidence type="ECO:0000256" key="1">
    <source>
        <dbReference type="ARBA" id="ARBA00004496"/>
    </source>
</evidence>
<protein>
    <recommendedName>
        <fullName evidence="14">ABC transporter domain-containing protein</fullName>
    </recommendedName>
</protein>
<keyword evidence="6" id="KW-0227">DNA damage</keyword>
<keyword evidence="5" id="KW-0547">Nucleotide-binding</keyword>
<dbReference type="GO" id="GO:0003677">
    <property type="term" value="F:DNA binding"/>
    <property type="evidence" value="ECO:0007669"/>
    <property type="project" value="UniProtKB-KW"/>
</dbReference>
<dbReference type="PROSITE" id="PS50893">
    <property type="entry name" value="ABC_TRANSPORTER_2"/>
    <property type="match status" value="1"/>
</dbReference>
<evidence type="ECO:0000256" key="6">
    <source>
        <dbReference type="ARBA" id="ARBA00022763"/>
    </source>
</evidence>
<feature type="non-terminal residue" evidence="15">
    <location>
        <position position="696"/>
    </location>
</feature>
<gene>
    <name evidence="15" type="ORF">METZ01_LOCUS167763</name>
</gene>
<dbReference type="PANTHER" id="PTHR43152:SF3">
    <property type="entry name" value="UVRABC SYSTEM PROTEIN A"/>
    <property type="match status" value="1"/>
</dbReference>
<dbReference type="AlphaFoldDB" id="A0A382BMP9"/>
<dbReference type="Gene3D" id="3.30.1490.20">
    <property type="entry name" value="ATP-grasp fold, A domain"/>
    <property type="match status" value="1"/>
</dbReference>
<dbReference type="InterPro" id="IPR013815">
    <property type="entry name" value="ATP_grasp_subdomain_1"/>
</dbReference>
<keyword evidence="12" id="KW-0238">DNA-binding</keyword>
<dbReference type="GO" id="GO:0016887">
    <property type="term" value="F:ATP hydrolysis activity"/>
    <property type="evidence" value="ECO:0007669"/>
    <property type="project" value="InterPro"/>
</dbReference>
<evidence type="ECO:0000259" key="14">
    <source>
        <dbReference type="PROSITE" id="PS50893"/>
    </source>
</evidence>
<accession>A0A382BMP9</accession>
<dbReference type="Pfam" id="PF17755">
    <property type="entry name" value="UvrA_DNA-bind"/>
    <property type="match status" value="1"/>
</dbReference>
<keyword evidence="8" id="KW-0863">Zinc-finger</keyword>
<dbReference type="GO" id="GO:0008270">
    <property type="term" value="F:zinc ion binding"/>
    <property type="evidence" value="ECO:0007669"/>
    <property type="project" value="UniProtKB-KW"/>
</dbReference>
<dbReference type="InterPro" id="IPR027417">
    <property type="entry name" value="P-loop_NTPase"/>
</dbReference>
<keyword evidence="11" id="KW-0267">Excision nuclease</keyword>
<keyword evidence="2" id="KW-0963">Cytoplasm</keyword>